<dbReference type="RefSeq" id="WP_309060285.1">
    <property type="nucleotide sequence ID" value="NZ_BAAASS010000012.1"/>
</dbReference>
<evidence type="ECO:0000313" key="9">
    <source>
        <dbReference type="Proteomes" id="UP001596156"/>
    </source>
</evidence>
<comment type="subcellular location">
    <subcellularLocation>
        <location evidence="1">Cell envelope</location>
    </subcellularLocation>
</comment>
<evidence type="ECO:0000259" key="7">
    <source>
        <dbReference type="PROSITE" id="PS51352"/>
    </source>
</evidence>
<dbReference type="Pfam" id="PF08534">
    <property type="entry name" value="Redoxin"/>
    <property type="match status" value="1"/>
</dbReference>
<proteinExistence type="predicted"/>
<sequence>MSAASRAPQRSNRATRVRRRAALTAGAAVAALLVSACSSGGTSGGGGNTNFVTGTDGISTVAKGERDAAPDLSGKTLEGEQLDVADYKGKVVVLNVWGSWCNPCRAEAKYFAKVSEEYADRGVQFVGINTRDTNTRSALAFEEEFGITYPSLYDPTGKLMLRFEKGTLNPQAIPSTLVLDRDGRIAARSLSPLSEERLLKMLKPVVAEK</sequence>
<evidence type="ECO:0000256" key="2">
    <source>
        <dbReference type="ARBA" id="ARBA00022748"/>
    </source>
</evidence>
<dbReference type="InterPro" id="IPR013766">
    <property type="entry name" value="Thioredoxin_domain"/>
</dbReference>
<dbReference type="InterPro" id="IPR050553">
    <property type="entry name" value="Thioredoxin_ResA/DsbE_sf"/>
</dbReference>
<feature type="signal peptide" evidence="6">
    <location>
        <begin position="1"/>
        <end position="36"/>
    </location>
</feature>
<dbReference type="PROSITE" id="PS51352">
    <property type="entry name" value="THIOREDOXIN_2"/>
    <property type="match status" value="1"/>
</dbReference>
<dbReference type="SUPFAM" id="SSF52833">
    <property type="entry name" value="Thioredoxin-like"/>
    <property type="match status" value="1"/>
</dbReference>
<keyword evidence="6" id="KW-0732">Signal</keyword>
<evidence type="ECO:0000313" key="8">
    <source>
        <dbReference type="EMBL" id="MFC5223930.1"/>
    </source>
</evidence>
<accession>A0ABW0D442</accession>
<protein>
    <submittedName>
        <fullName evidence="8">TlpA family protein disulfide reductase</fullName>
    </submittedName>
</protein>
<dbReference type="EMBL" id="JBHSKL010000004">
    <property type="protein sequence ID" value="MFC5223930.1"/>
    <property type="molecule type" value="Genomic_DNA"/>
</dbReference>
<keyword evidence="3" id="KW-0812">Transmembrane</keyword>
<keyword evidence="9" id="KW-1185">Reference proteome</keyword>
<feature type="chain" id="PRO_5047225361" evidence="6">
    <location>
        <begin position="37"/>
        <end position="209"/>
    </location>
</feature>
<evidence type="ECO:0000256" key="1">
    <source>
        <dbReference type="ARBA" id="ARBA00004196"/>
    </source>
</evidence>
<organism evidence="8 9">
    <name type="scientific">Streptomyces fimbriatus</name>
    <dbReference type="NCBI Taxonomy" id="68197"/>
    <lineage>
        <taxon>Bacteria</taxon>
        <taxon>Bacillati</taxon>
        <taxon>Actinomycetota</taxon>
        <taxon>Actinomycetes</taxon>
        <taxon>Kitasatosporales</taxon>
        <taxon>Streptomycetaceae</taxon>
        <taxon>Streptomyces</taxon>
    </lineage>
</organism>
<feature type="domain" description="Thioredoxin" evidence="7">
    <location>
        <begin position="63"/>
        <end position="207"/>
    </location>
</feature>
<evidence type="ECO:0000256" key="6">
    <source>
        <dbReference type="SAM" id="SignalP"/>
    </source>
</evidence>
<keyword evidence="4" id="KW-1015">Disulfide bond</keyword>
<reference evidence="9" key="1">
    <citation type="journal article" date="2019" name="Int. J. Syst. Evol. Microbiol.">
        <title>The Global Catalogue of Microorganisms (GCM) 10K type strain sequencing project: providing services to taxonomists for standard genome sequencing and annotation.</title>
        <authorList>
            <consortium name="The Broad Institute Genomics Platform"/>
            <consortium name="The Broad Institute Genome Sequencing Center for Infectious Disease"/>
            <person name="Wu L."/>
            <person name="Ma J."/>
        </authorList>
    </citation>
    <scope>NUCLEOTIDE SEQUENCE [LARGE SCALE GENOMIC DNA]</scope>
    <source>
        <strain evidence="9">CCM 8479</strain>
    </source>
</reference>
<keyword evidence="5" id="KW-0676">Redox-active center</keyword>
<dbReference type="CDD" id="cd02966">
    <property type="entry name" value="TlpA_like_family"/>
    <property type="match status" value="1"/>
</dbReference>
<evidence type="ECO:0000256" key="5">
    <source>
        <dbReference type="ARBA" id="ARBA00023284"/>
    </source>
</evidence>
<keyword evidence="2" id="KW-0201">Cytochrome c-type biogenesis</keyword>
<dbReference type="Proteomes" id="UP001596156">
    <property type="component" value="Unassembled WGS sequence"/>
</dbReference>
<dbReference type="InterPro" id="IPR013740">
    <property type="entry name" value="Redoxin"/>
</dbReference>
<dbReference type="Gene3D" id="3.40.30.10">
    <property type="entry name" value="Glutaredoxin"/>
    <property type="match status" value="1"/>
</dbReference>
<dbReference type="PANTHER" id="PTHR42852">
    <property type="entry name" value="THIOL:DISULFIDE INTERCHANGE PROTEIN DSBE"/>
    <property type="match status" value="1"/>
</dbReference>
<evidence type="ECO:0000256" key="4">
    <source>
        <dbReference type="ARBA" id="ARBA00023157"/>
    </source>
</evidence>
<comment type="caution">
    <text evidence="8">The sequence shown here is derived from an EMBL/GenBank/DDBJ whole genome shotgun (WGS) entry which is preliminary data.</text>
</comment>
<keyword evidence="3" id="KW-0735">Signal-anchor</keyword>
<dbReference type="PANTHER" id="PTHR42852:SF6">
    <property type="entry name" value="THIOL:DISULFIDE INTERCHANGE PROTEIN DSBE"/>
    <property type="match status" value="1"/>
</dbReference>
<evidence type="ECO:0000256" key="3">
    <source>
        <dbReference type="ARBA" id="ARBA00022968"/>
    </source>
</evidence>
<gene>
    <name evidence="8" type="ORF">ACFPN6_04790</name>
</gene>
<name>A0ABW0D442_STRFI</name>
<dbReference type="InterPro" id="IPR036249">
    <property type="entry name" value="Thioredoxin-like_sf"/>
</dbReference>